<dbReference type="Proteomes" id="UP001235133">
    <property type="component" value="Unassembled WGS sequence"/>
</dbReference>
<comment type="caution">
    <text evidence="1">The sequence shown here is derived from an EMBL/GenBank/DDBJ whole genome shotgun (WGS) entry which is preliminary data.</text>
</comment>
<name>A0ABU0YYE7_9MICO</name>
<sequence>MSEQTLPEFDIAWPTLGYLQADWMAWHLPIPDGFRKGQPFVLSDWQLWCTANHGRVRPNTPWRPEDPIKNQAFEYRRSLVVGPQKYGKSPWGAGMTSLMALGPDLFAGWAEEPGEVYDCARYGCSCGFVYEYEVGEPMGMPWPTPLIQLMATSEDQVNNTWRPLQRMILRGPLSERVRVGEKFMRIGDEGVIEKVTSAESSRLGNPTTGFLQDETGVYTKTNGLIATAQTMRRGTSGMGGRGVELTNTWDPAEESTARATYESRAKDIFRFYREPPKNLSYRNKRDRRKIHAYVYFGAAHVDLDSIEAEAFELLEQDPAQAERFYGNKLVRGMGTWLPDGLWEGAYAKPAALVA</sequence>
<evidence type="ECO:0000313" key="2">
    <source>
        <dbReference type="Proteomes" id="UP001235133"/>
    </source>
</evidence>
<evidence type="ECO:0000313" key="1">
    <source>
        <dbReference type="EMBL" id="MDQ7877359.1"/>
    </source>
</evidence>
<proteinExistence type="predicted"/>
<accession>A0ABU0YYE7</accession>
<dbReference type="RefSeq" id="WP_308866795.1">
    <property type="nucleotide sequence ID" value="NZ_JAVFWO010000002.1"/>
</dbReference>
<protein>
    <submittedName>
        <fullName evidence="1">Terminase</fullName>
    </submittedName>
</protein>
<reference evidence="1 2" key="1">
    <citation type="submission" date="2023-08" db="EMBL/GenBank/DDBJ databases">
        <title>Microbacterium psychrotolerans sp. nov., a psychrotolerant bacterium isolated from soil in Heilongjiang Province, China.</title>
        <authorList>
            <person name="An P."/>
            <person name="Zhao D."/>
            <person name="Xiang H."/>
        </authorList>
    </citation>
    <scope>NUCLEOTIDE SEQUENCE [LARGE SCALE GENOMIC DNA]</scope>
    <source>
        <strain evidence="1 2">QXD-8</strain>
    </source>
</reference>
<keyword evidence="2" id="KW-1185">Reference proteome</keyword>
<gene>
    <name evidence="1" type="ORF">Q9R08_05145</name>
</gene>
<dbReference type="EMBL" id="JAVFWO010000002">
    <property type="protein sequence ID" value="MDQ7877359.1"/>
    <property type="molecule type" value="Genomic_DNA"/>
</dbReference>
<organism evidence="1 2">
    <name type="scientific">Microbacterium psychrotolerans</name>
    <dbReference type="NCBI Taxonomy" id="3068321"/>
    <lineage>
        <taxon>Bacteria</taxon>
        <taxon>Bacillati</taxon>
        <taxon>Actinomycetota</taxon>
        <taxon>Actinomycetes</taxon>
        <taxon>Micrococcales</taxon>
        <taxon>Microbacteriaceae</taxon>
        <taxon>Microbacterium</taxon>
    </lineage>
</organism>